<dbReference type="EMBL" id="JBBBZM010000211">
    <property type="protein sequence ID" value="KAL0631789.1"/>
    <property type="molecule type" value="Genomic_DNA"/>
</dbReference>
<dbReference type="SUPFAM" id="SSF53254">
    <property type="entry name" value="Phosphoglycerate mutase-like"/>
    <property type="match status" value="1"/>
</dbReference>
<reference evidence="3 4" key="1">
    <citation type="submission" date="2024-02" db="EMBL/GenBank/DDBJ databases">
        <title>Discinaceae phylogenomics.</title>
        <authorList>
            <person name="Dirks A.C."/>
            <person name="James T.Y."/>
        </authorList>
    </citation>
    <scope>NUCLEOTIDE SEQUENCE [LARGE SCALE GENOMIC DNA]</scope>
    <source>
        <strain evidence="3 4">ACD0624</strain>
    </source>
</reference>
<dbReference type="Proteomes" id="UP001447188">
    <property type="component" value="Unassembled WGS sequence"/>
</dbReference>
<evidence type="ECO:0000256" key="2">
    <source>
        <dbReference type="SAM" id="MobiDB-lite"/>
    </source>
</evidence>
<name>A0ABR3G779_9PEZI</name>
<evidence type="ECO:0000313" key="3">
    <source>
        <dbReference type="EMBL" id="KAL0631789.1"/>
    </source>
</evidence>
<dbReference type="InterPro" id="IPR000560">
    <property type="entry name" value="His_Pase_clade-2"/>
</dbReference>
<evidence type="ECO:0000256" key="1">
    <source>
        <dbReference type="ARBA" id="ARBA00022801"/>
    </source>
</evidence>
<keyword evidence="4" id="KW-1185">Reference proteome</keyword>
<keyword evidence="1" id="KW-0378">Hydrolase</keyword>
<dbReference type="Gene3D" id="3.40.50.1240">
    <property type="entry name" value="Phosphoglycerate mutase-like"/>
    <property type="match status" value="1"/>
</dbReference>
<dbReference type="Pfam" id="PF00328">
    <property type="entry name" value="His_Phos_2"/>
    <property type="match status" value="1"/>
</dbReference>
<dbReference type="CDD" id="cd07061">
    <property type="entry name" value="HP_HAP_like"/>
    <property type="match status" value="1"/>
</dbReference>
<protein>
    <recommendedName>
        <fullName evidence="5">Phosphoglycerate mutase-like protein</fullName>
    </recommendedName>
</protein>
<feature type="region of interest" description="Disordered" evidence="2">
    <location>
        <begin position="350"/>
        <end position="384"/>
    </location>
</feature>
<accession>A0ABR3G779</accession>
<feature type="compositionally biased region" description="Basic and acidic residues" evidence="2">
    <location>
        <begin position="364"/>
        <end position="375"/>
    </location>
</feature>
<evidence type="ECO:0008006" key="5">
    <source>
        <dbReference type="Google" id="ProtNLM"/>
    </source>
</evidence>
<comment type="caution">
    <text evidence="3">The sequence shown here is derived from an EMBL/GenBank/DDBJ whole genome shotgun (WGS) entry which is preliminary data.</text>
</comment>
<organism evidence="3 4">
    <name type="scientific">Discina gigas</name>
    <dbReference type="NCBI Taxonomy" id="1032678"/>
    <lineage>
        <taxon>Eukaryota</taxon>
        <taxon>Fungi</taxon>
        <taxon>Dikarya</taxon>
        <taxon>Ascomycota</taxon>
        <taxon>Pezizomycotina</taxon>
        <taxon>Pezizomycetes</taxon>
        <taxon>Pezizales</taxon>
        <taxon>Discinaceae</taxon>
        <taxon>Discina</taxon>
    </lineage>
</organism>
<evidence type="ECO:0000313" key="4">
    <source>
        <dbReference type="Proteomes" id="UP001447188"/>
    </source>
</evidence>
<proteinExistence type="predicted"/>
<dbReference type="PANTHER" id="PTHR20963">
    <property type="entry name" value="MULTIPLE INOSITOL POLYPHOSPHATE PHOSPHATASE-RELATED"/>
    <property type="match status" value="1"/>
</dbReference>
<dbReference type="InterPro" id="IPR029033">
    <property type="entry name" value="His_PPase_superfam"/>
</dbReference>
<sequence>MLLTYTTEPGKHFEQLTTTGPYAGVLEAFTTGVKLHTRYGQLWNDTAHSTTTVWASECDRVIDTAKYFSAGFFGLEHKKIKLEIVSEDAARGGDTLTPGDTCLKYIEDTVDGHDYGYEMLYKYRATYLSDISKRLTKENEGFNFTDEEVYSMQEMCGFEIIVRGTSQWCDVFTQDEWLSFEYARDVIHYYRAGPGNKYAKSMGWLWLNATANLIAEGPESAGPLYFTFVHDGDIVPMLAALGLFEDAEHLPVTEIAKDRKWKTSQITPMGGRILFERLRCTTADSGQKEVYVRLNVNDGIVALDGCSDGPGSSCPLNGFLEHIKTRGDISGDFKKTCGLADDAPDQLTFLRQGRAETEEEKTEEEMKERAEEEKKEKKKRFWGF</sequence>
<gene>
    <name evidence="3" type="ORF">Q9L58_009334</name>
</gene>
<dbReference type="PANTHER" id="PTHR20963:SF18">
    <property type="entry name" value="ACID PHOSPHATASE PHO11-RELATED"/>
    <property type="match status" value="1"/>
</dbReference>